<dbReference type="SUPFAM" id="SSF55486">
    <property type="entry name" value="Metalloproteases ('zincins'), catalytic domain"/>
    <property type="match status" value="1"/>
</dbReference>
<feature type="transmembrane region" description="Helical" evidence="2">
    <location>
        <begin position="25"/>
        <end position="44"/>
    </location>
</feature>
<proteinExistence type="predicted"/>
<evidence type="ECO:0000256" key="1">
    <source>
        <dbReference type="SAM" id="MobiDB-lite"/>
    </source>
</evidence>
<feature type="compositionally biased region" description="Low complexity" evidence="1">
    <location>
        <begin position="1"/>
        <end position="14"/>
    </location>
</feature>
<accession>A0ABW2FV84</accession>
<dbReference type="Proteomes" id="UP001596435">
    <property type="component" value="Unassembled WGS sequence"/>
</dbReference>
<dbReference type="InterPro" id="IPR058094">
    <property type="entry name" value="Ig-like_OmpL47-like"/>
</dbReference>
<name>A0ABW2FV84_9ACTN</name>
<dbReference type="Gene3D" id="2.60.270.50">
    <property type="match status" value="1"/>
</dbReference>
<keyword evidence="2" id="KW-1133">Transmembrane helix</keyword>
<organism evidence="3 4">
    <name type="scientific">Kitasatospora paranensis</name>
    <dbReference type="NCBI Taxonomy" id="258053"/>
    <lineage>
        <taxon>Bacteria</taxon>
        <taxon>Bacillati</taxon>
        <taxon>Actinomycetota</taxon>
        <taxon>Actinomycetes</taxon>
        <taxon>Kitasatosporales</taxon>
        <taxon>Streptomycetaceae</taxon>
        <taxon>Kitasatospora</taxon>
    </lineage>
</organism>
<protein>
    <submittedName>
        <fullName evidence="3">OmpL47-type beta-barrel domain-containing protein</fullName>
    </submittedName>
</protein>
<dbReference type="EMBL" id="JBHTAJ010000018">
    <property type="protein sequence ID" value="MFC7180330.1"/>
    <property type="molecule type" value="Genomic_DNA"/>
</dbReference>
<reference evidence="4" key="1">
    <citation type="journal article" date="2019" name="Int. J. Syst. Evol. Microbiol.">
        <title>The Global Catalogue of Microorganisms (GCM) 10K type strain sequencing project: providing services to taxonomists for standard genome sequencing and annotation.</title>
        <authorList>
            <consortium name="The Broad Institute Genomics Platform"/>
            <consortium name="The Broad Institute Genome Sequencing Center for Infectious Disease"/>
            <person name="Wu L."/>
            <person name="Ma J."/>
        </authorList>
    </citation>
    <scope>NUCLEOTIDE SEQUENCE [LARGE SCALE GENOMIC DNA]</scope>
    <source>
        <strain evidence="4">CGMCC 1.12859</strain>
    </source>
</reference>
<gene>
    <name evidence="3" type="ORF">ACFQMG_12270</name>
</gene>
<keyword evidence="4" id="KW-1185">Reference proteome</keyword>
<keyword evidence="2" id="KW-0472">Membrane</keyword>
<evidence type="ECO:0000256" key="2">
    <source>
        <dbReference type="SAM" id="Phobius"/>
    </source>
</evidence>
<dbReference type="RefSeq" id="WP_380231068.1">
    <property type="nucleotide sequence ID" value="NZ_JBHSVH010000002.1"/>
</dbReference>
<comment type="caution">
    <text evidence="3">The sequence shown here is derived from an EMBL/GenBank/DDBJ whole genome shotgun (WGS) entry which is preliminary data.</text>
</comment>
<dbReference type="Gene3D" id="3.30.1920.20">
    <property type="match status" value="1"/>
</dbReference>
<evidence type="ECO:0000313" key="3">
    <source>
        <dbReference type="EMBL" id="MFC7180330.1"/>
    </source>
</evidence>
<evidence type="ECO:0000313" key="4">
    <source>
        <dbReference type="Proteomes" id="UP001596435"/>
    </source>
</evidence>
<sequence length="641" mass="67701">MDTEHASGASARAGRPGGPGHPPRTGISAVLVMALAMLTFAAVVSPAAAARREGGGVTVNFTNNSDRALTLASLTATRGCLIGGQPGEIAPGTSASWSSAPCLGSNGSAGNASFRIAGEDTGTVQVSWDSPTTGPNTYTQTAPGGYVIGRTGGAGANPTVQFTFDCNSTTCDGIPDDWKRNGVTLDPGDGSGPQFIDLPAMGADVNKPDIFVQLDWMADATHSHALDPQAIRRVVEAFKNSPYTKHSPSTGINLHIDAGPGSILDFDTNTTWGDLSRARQLPEQANLGTLDGNGNYRWDAFNTIKTQAGGFVSSGRAPIFRYAVSADRLWPGSTTLGIAALPGSDFILSLGALAADIPLIPAQAVDFMHELGHNLSLRHAGDTDLPNNKPQYFSVMNYSFSVRGLTAGATTGIADYSRDVRSLNEPFLDENVYPFSSRDYDVVHYCRNDPNGPYITTARSKGWVDWNCNGVQNRGVVNADVNGDGQYTRLTGHDDWSALRLRAGEIGQVGAANLPDAPTPNNEPTMEQEEGVLPLDTTPPVTAAATDSAAEWKDRYTRDVTVTLSATDDISGVSTTEYNLDGTGWTAYTGPIAVTGDSRHKLLYRSTDFAENQEADKSLTLWIDCGHGHEHDPGHPSGPDS</sequence>
<keyword evidence="2" id="KW-0812">Transmembrane</keyword>
<feature type="region of interest" description="Disordered" evidence="1">
    <location>
        <begin position="1"/>
        <end position="24"/>
    </location>
</feature>
<dbReference type="NCBIfam" id="NF047446">
    <property type="entry name" value="barrel_OmpL47"/>
    <property type="match status" value="1"/>
</dbReference>